<dbReference type="Proteomes" id="UP001338125">
    <property type="component" value="Unassembled WGS sequence"/>
</dbReference>
<name>A0ABR0SD00_9HYPO</name>
<keyword evidence="1" id="KW-1133">Transmembrane helix</keyword>
<feature type="transmembrane region" description="Helical" evidence="1">
    <location>
        <begin position="395"/>
        <end position="416"/>
    </location>
</feature>
<feature type="transmembrane region" description="Helical" evidence="1">
    <location>
        <begin position="304"/>
        <end position="329"/>
    </location>
</feature>
<comment type="caution">
    <text evidence="3">The sequence shown here is derived from an EMBL/GenBank/DDBJ whole genome shotgun (WGS) entry which is preliminary data.</text>
</comment>
<evidence type="ECO:0000256" key="2">
    <source>
        <dbReference type="SAM" id="SignalP"/>
    </source>
</evidence>
<dbReference type="EMBL" id="JAVFKD010000014">
    <property type="protein sequence ID" value="KAK5989716.1"/>
    <property type="molecule type" value="Genomic_DNA"/>
</dbReference>
<reference evidence="3 4" key="1">
    <citation type="submission" date="2024-01" db="EMBL/GenBank/DDBJ databases">
        <title>Complete genome of Cladobotryum mycophilum ATHUM6906.</title>
        <authorList>
            <person name="Christinaki A.C."/>
            <person name="Myridakis A.I."/>
            <person name="Kouvelis V.N."/>
        </authorList>
    </citation>
    <scope>NUCLEOTIDE SEQUENCE [LARGE SCALE GENOMIC DNA]</scope>
    <source>
        <strain evidence="3 4">ATHUM6906</strain>
    </source>
</reference>
<feature type="signal peptide" evidence="2">
    <location>
        <begin position="1"/>
        <end position="20"/>
    </location>
</feature>
<evidence type="ECO:0000313" key="3">
    <source>
        <dbReference type="EMBL" id="KAK5989716.1"/>
    </source>
</evidence>
<feature type="chain" id="PRO_5046538932" evidence="2">
    <location>
        <begin position="21"/>
        <end position="1358"/>
    </location>
</feature>
<accession>A0ABR0SD00</accession>
<keyword evidence="1" id="KW-0472">Membrane</keyword>
<feature type="transmembrane region" description="Helical" evidence="1">
    <location>
        <begin position="260"/>
        <end position="284"/>
    </location>
</feature>
<sequence>MSRQCLYLLLSMAVPAAALFQNTNSSEFWDNFANNFASDLAPIISLFGEQVTKQFLTESTTSLDYVLFAMAPLGVLTAVVSVIRVRGSSTLKSIIGRAREPHALAEVELCSSTSQDVCELWSNGGICRVFGRPKILEFMFRKPNPDDFYPSFLDTPWNSLRKEPTCGIELPQDVLGPLRPNESKLAMQFYQASNFGQWEEVASSDAIWSPIERYIRPFRKAKPDLGSELQMWGTTIEKQKRRDKFAPHPNPSLNIGRRGLMLSIINLWIASVFGILVQASLFLYATWATWYHSKFYAGGVGGNILPFFTLGVSGTVFLMAGMALSAKLIDTKSEERRFVDCAKEPGSLIFWLQPAQRIGDQRFNAFAHVKKCGEYITSWKLERKDAKESDSANDILVWTSVALSLLGWAAQFIGLRGMHPSISLYSLVCTLIMSFIRAMIRSSQFDDRENLLQELGQHVEDHELDWQAFYISQLDGLTPGKTVDKGFFIEEHFDLLCETGNTPPMSNSAYRFSRNGFLGLLTMSIIPDHLMEHACNQLIKFMENYSGSGFVFNQGQHNMSRVMMLGHGGDDEISPNESAKLVRTRLRLAQLTSEPLLASDQTWGTEIRRVALKLKAVLEKSADYIFSNKVFPGLHRNEHDAILWTLTCCSPEKGSKDILCFSMLKQNGNWKMDANLLEATLSLWHWSLQERLRALRKKSPSYDFNRYFTKKRLVFDTKRWFEADLIFKLWVLQGPTSETHLAVSIKAQHPGNLSIPAALCMIKEQAEGSSMGASDLNMFSADAESSLLHLMAQDLFAVFVNRFASLLVKTNLKFTNITSEYERIDSLSLSTSGHADALVDILVSEGLATKQEALMTVIPSLFPEGLFSKHQLLSWALSQAETMKMEKKFRESEKILTVLLNLSMTPNKRRPELAMCELYRSEFRWMIRNPQLKRRDLTNRYYSFRKQARSAFGHDGDVYLDVFKLMFPQIDSSWDANELARVLPRETGQQPLSEEKLEELNLDRWSQYASGPRALTIALVLDERYDLSRSPFTVRLQLLRWAIEVGSLGLMQDLRDCEKRSNLRSVFFDGPDTVLWAIVTHEKHKCTVDIINFLINVAEVNISTPVSDMLNELIPNADLEDEMTPTVMLHALAWTKSKKRDEIRKSYDTFGSVLAAAAVMPAPENAEVVTLLVDRIGYMPRRSNRRIELSRELTSGDYGNALVAAVCGVSSETFMVLLDQYCDGVRERLRSGLLYHVRMDFLNDQLSVGRFGTVVIAAAYWGRRDCLERILATQRDLLDTAKKYRGTSDALPGKVFEDVVVTCGTFKTPMEAAKAPLSNEDKRWAESRFEHEKEGVVELLTRWMAEERSAFGQAEVEA</sequence>
<keyword evidence="1" id="KW-0812">Transmembrane</keyword>
<keyword evidence="2" id="KW-0732">Signal</keyword>
<evidence type="ECO:0000313" key="4">
    <source>
        <dbReference type="Proteomes" id="UP001338125"/>
    </source>
</evidence>
<evidence type="ECO:0000256" key="1">
    <source>
        <dbReference type="SAM" id="Phobius"/>
    </source>
</evidence>
<feature type="transmembrane region" description="Helical" evidence="1">
    <location>
        <begin position="65"/>
        <end position="83"/>
    </location>
</feature>
<protein>
    <submittedName>
        <fullName evidence="3">Uncharacterized protein</fullName>
    </submittedName>
</protein>
<keyword evidence="4" id="KW-1185">Reference proteome</keyword>
<proteinExistence type="predicted"/>
<gene>
    <name evidence="3" type="ORF">PT974_07975</name>
</gene>
<organism evidence="3 4">
    <name type="scientific">Cladobotryum mycophilum</name>
    <dbReference type="NCBI Taxonomy" id="491253"/>
    <lineage>
        <taxon>Eukaryota</taxon>
        <taxon>Fungi</taxon>
        <taxon>Dikarya</taxon>
        <taxon>Ascomycota</taxon>
        <taxon>Pezizomycotina</taxon>
        <taxon>Sordariomycetes</taxon>
        <taxon>Hypocreomycetidae</taxon>
        <taxon>Hypocreales</taxon>
        <taxon>Hypocreaceae</taxon>
        <taxon>Cladobotryum</taxon>
    </lineage>
</organism>